<keyword evidence="7" id="KW-1278">Translocase</keyword>
<evidence type="ECO:0000256" key="3">
    <source>
        <dbReference type="ARBA" id="ARBA00022448"/>
    </source>
</evidence>
<evidence type="ECO:0000256" key="4">
    <source>
        <dbReference type="ARBA" id="ARBA00022475"/>
    </source>
</evidence>
<evidence type="ECO:0000256" key="2">
    <source>
        <dbReference type="ARBA" id="ARBA00008472"/>
    </source>
</evidence>
<keyword evidence="6" id="KW-0874">Quinone</keyword>
<keyword evidence="9" id="KW-0520">NAD</keyword>
<feature type="transmembrane region" description="Helical" evidence="11">
    <location>
        <begin position="15"/>
        <end position="43"/>
    </location>
</feature>
<evidence type="ECO:0000313" key="12">
    <source>
        <dbReference type="EMBL" id="SVB27599.1"/>
    </source>
</evidence>
<dbReference type="Gene3D" id="1.20.58.1610">
    <property type="entry name" value="NADH:ubiquinone/plastoquinone oxidoreductase, chain 3"/>
    <property type="match status" value="1"/>
</dbReference>
<comment type="similarity">
    <text evidence="2">Belongs to the complex I subunit 3 family.</text>
</comment>
<evidence type="ECO:0000256" key="5">
    <source>
        <dbReference type="ARBA" id="ARBA00022692"/>
    </source>
</evidence>
<evidence type="ECO:0000256" key="6">
    <source>
        <dbReference type="ARBA" id="ARBA00022719"/>
    </source>
</evidence>
<keyword evidence="8 11" id="KW-1133">Transmembrane helix</keyword>
<comment type="subcellular location">
    <subcellularLocation>
        <location evidence="1">Membrane</location>
    </subcellularLocation>
</comment>
<reference evidence="12" key="1">
    <citation type="submission" date="2018-05" db="EMBL/GenBank/DDBJ databases">
        <authorList>
            <person name="Lanie J.A."/>
            <person name="Ng W.-L."/>
            <person name="Kazmierczak K.M."/>
            <person name="Andrzejewski T.M."/>
            <person name="Davidsen T.M."/>
            <person name="Wayne K.J."/>
            <person name="Tettelin H."/>
            <person name="Glass J.I."/>
            <person name="Rusch D."/>
            <person name="Podicherti R."/>
            <person name="Tsui H.-C.T."/>
            <person name="Winkler M.E."/>
        </authorList>
    </citation>
    <scope>NUCLEOTIDE SEQUENCE</scope>
</reference>
<feature type="transmembrane region" description="Helical" evidence="11">
    <location>
        <begin position="80"/>
        <end position="101"/>
    </location>
</feature>
<dbReference type="GO" id="GO:0048038">
    <property type="term" value="F:quinone binding"/>
    <property type="evidence" value="ECO:0007669"/>
    <property type="project" value="UniProtKB-KW"/>
</dbReference>
<evidence type="ECO:0000256" key="11">
    <source>
        <dbReference type="SAM" id="Phobius"/>
    </source>
</evidence>
<evidence type="ECO:0000256" key="9">
    <source>
        <dbReference type="ARBA" id="ARBA00023027"/>
    </source>
</evidence>
<protein>
    <recommendedName>
        <fullName evidence="13">NADH-quinone oxidoreductase subunit</fullName>
    </recommendedName>
</protein>
<keyword evidence="10 11" id="KW-0472">Membrane</keyword>
<organism evidence="12">
    <name type="scientific">marine metagenome</name>
    <dbReference type="NCBI Taxonomy" id="408172"/>
    <lineage>
        <taxon>unclassified sequences</taxon>
        <taxon>metagenomes</taxon>
        <taxon>ecological metagenomes</taxon>
    </lineage>
</organism>
<dbReference type="InterPro" id="IPR038430">
    <property type="entry name" value="NDAH_ubi_oxred_su3_sf"/>
</dbReference>
<dbReference type="Pfam" id="PF00507">
    <property type="entry name" value="Oxidored_q4"/>
    <property type="match status" value="1"/>
</dbReference>
<dbReference type="GO" id="GO:0008137">
    <property type="term" value="F:NADH dehydrogenase (ubiquinone) activity"/>
    <property type="evidence" value="ECO:0007669"/>
    <property type="project" value="InterPro"/>
</dbReference>
<evidence type="ECO:0000256" key="1">
    <source>
        <dbReference type="ARBA" id="ARBA00004370"/>
    </source>
</evidence>
<dbReference type="PANTHER" id="PTHR11058:SF22">
    <property type="entry name" value="NADH-QUINONE OXIDOREDUCTASE SUBUNIT A"/>
    <property type="match status" value="1"/>
</dbReference>
<keyword evidence="3" id="KW-0813">Transport</keyword>
<keyword evidence="5 11" id="KW-0812">Transmembrane</keyword>
<evidence type="ECO:0008006" key="13">
    <source>
        <dbReference type="Google" id="ProtNLM"/>
    </source>
</evidence>
<evidence type="ECO:0000256" key="7">
    <source>
        <dbReference type="ARBA" id="ARBA00022967"/>
    </source>
</evidence>
<evidence type="ECO:0000256" key="8">
    <source>
        <dbReference type="ARBA" id="ARBA00022989"/>
    </source>
</evidence>
<feature type="non-terminal residue" evidence="12">
    <location>
        <position position="126"/>
    </location>
</feature>
<dbReference type="GO" id="GO:0030964">
    <property type="term" value="C:NADH dehydrogenase complex"/>
    <property type="evidence" value="ECO:0007669"/>
    <property type="project" value="TreeGrafter"/>
</dbReference>
<dbReference type="PANTHER" id="PTHR11058">
    <property type="entry name" value="NADH-UBIQUINONE OXIDOREDUCTASE CHAIN 3"/>
    <property type="match status" value="1"/>
</dbReference>
<dbReference type="AlphaFoldDB" id="A0A382CP10"/>
<dbReference type="EMBL" id="UINC01035344">
    <property type="protein sequence ID" value="SVB27599.1"/>
    <property type="molecule type" value="Genomic_DNA"/>
</dbReference>
<accession>A0A382CP10</accession>
<name>A0A382CP10_9ZZZZ</name>
<dbReference type="InterPro" id="IPR000440">
    <property type="entry name" value="NADH_UbQ/plastoQ_OxRdtase_su3"/>
</dbReference>
<gene>
    <name evidence="12" type="ORF">METZ01_LOCUS180453</name>
</gene>
<proteinExistence type="inferred from homology"/>
<sequence>MILAEVGADPQRDQYLGVLFLALVVTAFAVGTMFASKLAGWYFGARKARALGRHTPTKDTPYECGMLPVGDGTSRLSVKFYLVAMLFILFDIEVVFLYPWAVVYKDMLSDPASANLIFGTMVSFLG</sequence>
<evidence type="ECO:0000256" key="10">
    <source>
        <dbReference type="ARBA" id="ARBA00023136"/>
    </source>
</evidence>
<keyword evidence="4" id="KW-1003">Cell membrane</keyword>